<protein>
    <submittedName>
        <fullName evidence="4">Phospholipase/carboxylesterase</fullName>
    </submittedName>
</protein>
<gene>
    <name evidence="4" type="ORF">GCM10025876_37900</name>
</gene>
<sequence>MTITEAVWGPPSTADDAPLVVMLHGYGSHEHDLAGLAPWLPAGMPWVSLRAPGTTGFGGFEWYPISLPDEPTGEGAEASVAAIWEYLDAKVGAARQVVPLGFSQGGMMALEMLRSRPARVAATVVLAGFVTEAGATADASLAELRPRVFWGRGLRDQVIWDAAVARTDTWLTEHTRLTRREYQGLAHGIEPAEMDDVAAFLRDALAP</sequence>
<dbReference type="InterPro" id="IPR050565">
    <property type="entry name" value="LYPA1-2/EST-like"/>
</dbReference>
<evidence type="ECO:0000259" key="3">
    <source>
        <dbReference type="Pfam" id="PF02230"/>
    </source>
</evidence>
<dbReference type="Proteomes" id="UP001157125">
    <property type="component" value="Unassembled WGS sequence"/>
</dbReference>
<dbReference type="RefSeq" id="WP_284329182.1">
    <property type="nucleotide sequence ID" value="NZ_BSUN01000001.1"/>
</dbReference>
<dbReference type="SUPFAM" id="SSF53474">
    <property type="entry name" value="alpha/beta-Hydrolases"/>
    <property type="match status" value="1"/>
</dbReference>
<evidence type="ECO:0000256" key="1">
    <source>
        <dbReference type="ARBA" id="ARBA00006499"/>
    </source>
</evidence>
<dbReference type="InterPro" id="IPR003140">
    <property type="entry name" value="PLipase/COase/thioEstase"/>
</dbReference>
<dbReference type="InterPro" id="IPR029058">
    <property type="entry name" value="AB_hydrolase_fold"/>
</dbReference>
<name>A0ABQ6IIP0_9MICO</name>
<evidence type="ECO:0000256" key="2">
    <source>
        <dbReference type="ARBA" id="ARBA00022801"/>
    </source>
</evidence>
<dbReference type="PANTHER" id="PTHR10655:SF17">
    <property type="entry name" value="LYSOPHOSPHOLIPASE-LIKE PROTEIN 1"/>
    <property type="match status" value="1"/>
</dbReference>
<organism evidence="4 5">
    <name type="scientific">Demequina litorisediminis</name>
    <dbReference type="NCBI Taxonomy" id="1849022"/>
    <lineage>
        <taxon>Bacteria</taxon>
        <taxon>Bacillati</taxon>
        <taxon>Actinomycetota</taxon>
        <taxon>Actinomycetes</taxon>
        <taxon>Micrococcales</taxon>
        <taxon>Demequinaceae</taxon>
        <taxon>Demequina</taxon>
    </lineage>
</organism>
<evidence type="ECO:0000313" key="4">
    <source>
        <dbReference type="EMBL" id="GMA37586.1"/>
    </source>
</evidence>
<proteinExistence type="inferred from homology"/>
<dbReference type="Gene3D" id="3.40.50.1820">
    <property type="entry name" value="alpha/beta hydrolase"/>
    <property type="match status" value="1"/>
</dbReference>
<keyword evidence="5" id="KW-1185">Reference proteome</keyword>
<dbReference type="PANTHER" id="PTHR10655">
    <property type="entry name" value="LYSOPHOSPHOLIPASE-RELATED"/>
    <property type="match status" value="1"/>
</dbReference>
<reference evidence="5" key="1">
    <citation type="journal article" date="2019" name="Int. J. Syst. Evol. Microbiol.">
        <title>The Global Catalogue of Microorganisms (GCM) 10K type strain sequencing project: providing services to taxonomists for standard genome sequencing and annotation.</title>
        <authorList>
            <consortium name="The Broad Institute Genomics Platform"/>
            <consortium name="The Broad Institute Genome Sequencing Center for Infectious Disease"/>
            <person name="Wu L."/>
            <person name="Ma J."/>
        </authorList>
    </citation>
    <scope>NUCLEOTIDE SEQUENCE [LARGE SCALE GENOMIC DNA]</scope>
    <source>
        <strain evidence="5">NBRC 112299</strain>
    </source>
</reference>
<accession>A0ABQ6IIP0</accession>
<dbReference type="Pfam" id="PF02230">
    <property type="entry name" value="Abhydrolase_2"/>
    <property type="match status" value="1"/>
</dbReference>
<comment type="caution">
    <text evidence="4">The sequence shown here is derived from an EMBL/GenBank/DDBJ whole genome shotgun (WGS) entry which is preliminary data.</text>
</comment>
<comment type="similarity">
    <text evidence="1">Belongs to the AB hydrolase superfamily. AB hydrolase 2 family.</text>
</comment>
<evidence type="ECO:0000313" key="5">
    <source>
        <dbReference type="Proteomes" id="UP001157125"/>
    </source>
</evidence>
<dbReference type="EMBL" id="BSUN01000001">
    <property type="protein sequence ID" value="GMA37586.1"/>
    <property type="molecule type" value="Genomic_DNA"/>
</dbReference>
<keyword evidence="2" id="KW-0378">Hydrolase</keyword>
<feature type="domain" description="Phospholipase/carboxylesterase/thioesterase" evidence="3">
    <location>
        <begin position="16"/>
        <end position="202"/>
    </location>
</feature>